<dbReference type="AlphaFoldDB" id="A0A8H7ZMD4"/>
<evidence type="ECO:0000256" key="5">
    <source>
        <dbReference type="SAM" id="MobiDB-lite"/>
    </source>
</evidence>
<comment type="caution">
    <text evidence="8">The sequence shown here is derived from an EMBL/GenBank/DDBJ whole genome shotgun (WGS) entry which is preliminary data.</text>
</comment>
<dbReference type="GO" id="GO:0005524">
    <property type="term" value="F:ATP binding"/>
    <property type="evidence" value="ECO:0007669"/>
    <property type="project" value="UniProtKB-KW"/>
</dbReference>
<dbReference type="InterPro" id="IPR036759">
    <property type="entry name" value="TPK_catalytic_sf"/>
</dbReference>
<dbReference type="Gene3D" id="3.40.50.10240">
    <property type="entry name" value="Thiamin pyrophosphokinase, catalytic domain"/>
    <property type="match status" value="1"/>
</dbReference>
<evidence type="ECO:0008006" key="10">
    <source>
        <dbReference type="Google" id="ProtNLM"/>
    </source>
</evidence>
<evidence type="ECO:0000313" key="9">
    <source>
        <dbReference type="Proteomes" id="UP000673691"/>
    </source>
</evidence>
<dbReference type="Pfam" id="PF04263">
    <property type="entry name" value="TPK_catalytic"/>
    <property type="match status" value="1"/>
</dbReference>
<dbReference type="Proteomes" id="UP000673691">
    <property type="component" value="Unassembled WGS sequence"/>
</dbReference>
<dbReference type="Pfam" id="PF04265">
    <property type="entry name" value="TPK_B1_binding"/>
    <property type="match status" value="1"/>
</dbReference>
<dbReference type="GO" id="GO:0006772">
    <property type="term" value="P:thiamine metabolic process"/>
    <property type="evidence" value="ECO:0007669"/>
    <property type="project" value="InterPro"/>
</dbReference>
<keyword evidence="4" id="KW-0067">ATP-binding</keyword>
<dbReference type="OrthoDB" id="25149at2759"/>
<evidence type="ECO:0000256" key="4">
    <source>
        <dbReference type="ARBA" id="ARBA00022840"/>
    </source>
</evidence>
<dbReference type="InterPro" id="IPR007373">
    <property type="entry name" value="Thiamin_PyroPKinase_B1-bd"/>
</dbReference>
<name>A0A8H7ZMD4_9FUNG</name>
<dbReference type="InterPro" id="IPR036371">
    <property type="entry name" value="TPK_B1-bd_sf"/>
</dbReference>
<dbReference type="InterPro" id="IPR007371">
    <property type="entry name" value="TPK_catalytic"/>
</dbReference>
<feature type="domain" description="Thiamin pyrophosphokinase catalytic" evidence="6">
    <location>
        <begin position="418"/>
        <end position="506"/>
    </location>
</feature>
<dbReference type="SUPFAM" id="SSF63999">
    <property type="entry name" value="Thiamin pyrophosphokinase, catalytic domain"/>
    <property type="match status" value="1"/>
</dbReference>
<dbReference type="InterPro" id="IPR006282">
    <property type="entry name" value="Thi_PPkinase"/>
</dbReference>
<accession>A0A8H7ZMD4</accession>
<evidence type="ECO:0000256" key="1">
    <source>
        <dbReference type="ARBA" id="ARBA00022679"/>
    </source>
</evidence>
<dbReference type="PANTHER" id="PTHR13622:SF8">
    <property type="entry name" value="THIAMIN PYROPHOSPHOKINASE 1"/>
    <property type="match status" value="1"/>
</dbReference>
<feature type="domain" description="Thiamin pyrophosphokinase thiamin-binding" evidence="7">
    <location>
        <begin position="550"/>
        <end position="585"/>
    </location>
</feature>
<dbReference type="GO" id="GO:0009229">
    <property type="term" value="P:thiamine diphosphate biosynthetic process"/>
    <property type="evidence" value="ECO:0007669"/>
    <property type="project" value="InterPro"/>
</dbReference>
<proteinExistence type="predicted"/>
<evidence type="ECO:0000259" key="6">
    <source>
        <dbReference type="Pfam" id="PF04263"/>
    </source>
</evidence>
<protein>
    <recommendedName>
        <fullName evidence="10">Thiamine diphosphokinase</fullName>
    </recommendedName>
</protein>
<evidence type="ECO:0000313" key="8">
    <source>
        <dbReference type="EMBL" id="KAG5455742.1"/>
    </source>
</evidence>
<dbReference type="GO" id="GO:0004788">
    <property type="term" value="F:thiamine diphosphokinase activity"/>
    <property type="evidence" value="ECO:0007669"/>
    <property type="project" value="InterPro"/>
</dbReference>
<dbReference type="GO" id="GO:0016301">
    <property type="term" value="F:kinase activity"/>
    <property type="evidence" value="ECO:0007669"/>
    <property type="project" value="UniProtKB-KW"/>
</dbReference>
<dbReference type="GO" id="GO:0030975">
    <property type="term" value="F:thiamine binding"/>
    <property type="evidence" value="ECO:0007669"/>
    <property type="project" value="InterPro"/>
</dbReference>
<evidence type="ECO:0000256" key="3">
    <source>
        <dbReference type="ARBA" id="ARBA00022777"/>
    </source>
</evidence>
<evidence type="ECO:0000256" key="2">
    <source>
        <dbReference type="ARBA" id="ARBA00022741"/>
    </source>
</evidence>
<keyword evidence="2" id="KW-0547">Nucleotide-binding</keyword>
<feature type="compositionally biased region" description="Polar residues" evidence="5">
    <location>
        <begin position="25"/>
        <end position="39"/>
    </location>
</feature>
<evidence type="ECO:0000259" key="7">
    <source>
        <dbReference type="Pfam" id="PF04265"/>
    </source>
</evidence>
<keyword evidence="1" id="KW-0808">Transferase</keyword>
<dbReference type="PANTHER" id="PTHR13622">
    <property type="entry name" value="THIAMIN PYROPHOSPHOKINASE"/>
    <property type="match status" value="1"/>
</dbReference>
<gene>
    <name evidence="8" type="ORF">BJ554DRAFT_4732</name>
</gene>
<feature type="region of interest" description="Disordered" evidence="5">
    <location>
        <begin position="17"/>
        <end position="41"/>
    </location>
</feature>
<dbReference type="SUPFAM" id="SSF63862">
    <property type="entry name" value="Thiamin pyrophosphokinase, substrate-binding domain"/>
    <property type="match status" value="1"/>
</dbReference>
<organism evidence="8 9">
    <name type="scientific">Olpidium bornovanus</name>
    <dbReference type="NCBI Taxonomy" id="278681"/>
    <lineage>
        <taxon>Eukaryota</taxon>
        <taxon>Fungi</taxon>
        <taxon>Fungi incertae sedis</taxon>
        <taxon>Olpidiomycota</taxon>
        <taxon>Olpidiomycotina</taxon>
        <taxon>Olpidiomycetes</taxon>
        <taxon>Olpidiales</taxon>
        <taxon>Olpidiaceae</taxon>
        <taxon>Olpidium</taxon>
    </lineage>
</organism>
<feature type="region of interest" description="Disordered" evidence="5">
    <location>
        <begin position="267"/>
        <end position="287"/>
    </location>
</feature>
<dbReference type="CDD" id="cd07995">
    <property type="entry name" value="TPK"/>
    <property type="match status" value="1"/>
</dbReference>
<keyword evidence="3" id="KW-0418">Kinase</keyword>
<dbReference type="EMBL" id="JAEFCI010012861">
    <property type="protein sequence ID" value="KAG5455742.1"/>
    <property type="molecule type" value="Genomic_DNA"/>
</dbReference>
<keyword evidence="9" id="KW-1185">Reference proteome</keyword>
<sequence>MSSMYWTVWKPQAEETRFSEMRNEPSGSAPQKNVISSPTGGALGLCTPDTTRAQPVMTPGGCTGVIQARCAGAYRWLSRSGNLPVFAAWRRWDLAGKIAASQQSGPQISLVRRIADHPSRALRVKRYGPSPSPGSSAVTMSFSTADASARPSSLLVSSSVSPAFWIRRRTSSDLRPDVESFRCLSSVRSSETPLPAALVPEGGKRQAMEALGAAVVSELRRQEALGERGGKRGPHSLEVSGHVRLPLAAVLFLGAVGSLPGLAERGKVTGSPFSSASRKGRGEGGEGVSRPVAVVFPFATTYFPPGLRPSRVPAAARGFRPPPIPPAPALSAVRQKGTSRGWTKGGCVATTAISAGVRAFPAVFSLTTDCDDIFNKNLVLLRGPPAGADGATSAASCHPRHPQPAHPGYGNPFPARLAGRYVPRCICGDLDSLRPEVGDYYASLGCEVKHDDDQETTDFMKCLEYMRAVELKMGEKFAVVAYGALGGRFDQSMANLNQLFHLREERSIYLMSEDSVAFLLWKVREGFFGSANASSFSKNRFYRVPLFQGRHAIKIDKHLEGPTCGLIPIAGPVTYSTQGLRWNLGKYI</sequence>
<reference evidence="8 9" key="1">
    <citation type="journal article" name="Sci. Rep.">
        <title>Genome-scale phylogenetic analyses confirm Olpidium as the closest living zoosporic fungus to the non-flagellated, terrestrial fungi.</title>
        <authorList>
            <person name="Chang Y."/>
            <person name="Rochon D."/>
            <person name="Sekimoto S."/>
            <person name="Wang Y."/>
            <person name="Chovatia M."/>
            <person name="Sandor L."/>
            <person name="Salamov A."/>
            <person name="Grigoriev I.V."/>
            <person name="Stajich J.E."/>
            <person name="Spatafora J.W."/>
        </authorList>
    </citation>
    <scope>NUCLEOTIDE SEQUENCE [LARGE SCALE GENOMIC DNA]</scope>
    <source>
        <strain evidence="8">S191</strain>
    </source>
</reference>